<evidence type="ECO:0000259" key="1">
    <source>
        <dbReference type="Pfam" id="PF02426"/>
    </source>
</evidence>
<keyword evidence="3" id="KW-1185">Reference proteome</keyword>
<reference evidence="2 3" key="1">
    <citation type="submission" date="2023-08" db="EMBL/GenBank/DDBJ databases">
        <title>Phytohabitans sansha sp. nov., isolated from marine sediment.</title>
        <authorList>
            <person name="Zhao Y."/>
            <person name="Yi K."/>
        </authorList>
    </citation>
    <scope>NUCLEOTIDE SEQUENCE [LARGE SCALE GENOMIC DNA]</scope>
    <source>
        <strain evidence="2 3">ZYX-F-186</strain>
    </source>
</reference>
<evidence type="ECO:0000313" key="2">
    <source>
        <dbReference type="EMBL" id="MDQ7911280.1"/>
    </source>
</evidence>
<comment type="caution">
    <text evidence="2">The sequence shown here is derived from an EMBL/GenBank/DDBJ whole genome shotgun (WGS) entry which is preliminary data.</text>
</comment>
<proteinExistence type="predicted"/>
<dbReference type="SUPFAM" id="SSF54909">
    <property type="entry name" value="Dimeric alpha+beta barrel"/>
    <property type="match status" value="1"/>
</dbReference>
<dbReference type="Proteomes" id="UP001230908">
    <property type="component" value="Unassembled WGS sequence"/>
</dbReference>
<sequence length="92" mass="10223">MEFLVSISLDLNRVPEGQREALLAAEREAALRLGAEGVIVRMWRVRGEARTVGVWRAESDGDLDAALGRLPLRPWLEVTATALEEHYADPGR</sequence>
<organism evidence="2 3">
    <name type="scientific">Phytohabitans maris</name>
    <dbReference type="NCBI Taxonomy" id="3071409"/>
    <lineage>
        <taxon>Bacteria</taxon>
        <taxon>Bacillati</taxon>
        <taxon>Actinomycetota</taxon>
        <taxon>Actinomycetes</taxon>
        <taxon>Micromonosporales</taxon>
        <taxon>Micromonosporaceae</taxon>
    </lineage>
</organism>
<protein>
    <submittedName>
        <fullName evidence="2">Muconolactone Delta-isomerase family protein</fullName>
    </submittedName>
</protein>
<gene>
    <name evidence="2" type="ORF">RB614_43000</name>
</gene>
<dbReference type="InterPro" id="IPR026029">
    <property type="entry name" value="MLI_dom"/>
</dbReference>
<evidence type="ECO:0000313" key="3">
    <source>
        <dbReference type="Proteomes" id="UP001230908"/>
    </source>
</evidence>
<dbReference type="RefSeq" id="WP_308718497.1">
    <property type="nucleotide sequence ID" value="NZ_JAVHUY010000076.1"/>
</dbReference>
<dbReference type="InterPro" id="IPR011008">
    <property type="entry name" value="Dimeric_a/b-barrel"/>
</dbReference>
<accession>A0ABU0ZW69</accession>
<dbReference type="EMBL" id="JAVHUY010000076">
    <property type="protein sequence ID" value="MDQ7911280.1"/>
    <property type="molecule type" value="Genomic_DNA"/>
</dbReference>
<feature type="domain" description="Muconolactone isomerase" evidence="1">
    <location>
        <begin position="1"/>
        <end position="88"/>
    </location>
</feature>
<dbReference type="Pfam" id="PF02426">
    <property type="entry name" value="MIase"/>
    <property type="match status" value="1"/>
</dbReference>
<name>A0ABU0ZW69_9ACTN</name>
<dbReference type="Gene3D" id="3.30.70.1060">
    <property type="entry name" value="Dimeric alpha+beta barrel"/>
    <property type="match status" value="1"/>
</dbReference>